<evidence type="ECO:0000256" key="2">
    <source>
        <dbReference type="ARBA" id="ARBA00022723"/>
    </source>
</evidence>
<dbReference type="InterPro" id="IPR002931">
    <property type="entry name" value="Transglutaminase-like"/>
</dbReference>
<dbReference type="EMBL" id="CAMGYJ010000002">
    <property type="protein sequence ID" value="CAI0384114.1"/>
    <property type="molecule type" value="Genomic_DNA"/>
</dbReference>
<dbReference type="SUPFAM" id="SSF54236">
    <property type="entry name" value="Ubiquitin-like"/>
    <property type="match status" value="1"/>
</dbReference>
<evidence type="ECO:0000256" key="3">
    <source>
        <dbReference type="ARBA" id="ARBA00022833"/>
    </source>
</evidence>
<name>A0AAV0HI46_9ROSI</name>
<dbReference type="PANTHER" id="PTHR48440">
    <property type="match status" value="1"/>
</dbReference>
<dbReference type="InterPro" id="IPR029071">
    <property type="entry name" value="Ubiquitin-like_domsf"/>
</dbReference>
<feature type="compositionally biased region" description="Basic and acidic residues" evidence="4">
    <location>
        <begin position="123"/>
        <end position="138"/>
    </location>
</feature>
<feature type="region of interest" description="Disordered" evidence="4">
    <location>
        <begin position="123"/>
        <end position="144"/>
    </location>
</feature>
<sequence length="825" mass="93507">MRIFLDRSINILPRPQNGGVSLFPSSKRLVLSFPLSPATLGGCSKKRIHLNMAARRFSVTCNGFTFDVDYDAGDGFQVFKFQLFSLTSIPPDQQKIIGEDDGSVISDDSDLLSSSGKLKLVSIDDEKHDEESSARGESGDDTSSFLKSDEEFARMLQAEEEALMLQHVVATEQSEQFEERLRPYVDKVLLYEDPVRQEAAQKTVPVDELEEKALVSLAKEGRFKPTKAELDHAFLLQLLFWFKQSFRWVNAPPCDLCGNTTVNQGMGAPLPSETKYGGTRVELYRCDSCSTTTRFPRYNDPLKLLETRRGRCGEWANCFTLYCRSFGYESRLILDFTDHVWTECYSRALGRWMHLDPCEAVYDKPLLYEKGWGKKLNYVIAFSNDGVRDVTKRYTRKWLEVLSRRNITTEPVVSAAVTKLTNECRRNFTSLALSVLQDRDNNESEELDRDLLSQDEDYSSVSLPGRQSGDKEWRLSRSETAPDSNDSLSTSSCPTRTCIDKHVTRVHNAIARLLSQCVENSVPRYRVSEISNIFRKMLVDARNSPHKARRVVVNPFIMLLFPYFDELLRALSLKFEIGGYGRVEVCLAGEPVFTSLSLPVVLDALEDLINSLNKIDSLDGDSLSFPLIKSNRIHSGMVVASGEELPFGIVSSDLCSADLCVETFLYIYLICKWICLFPPFCWVYLQATSAFDGLRASKWEEPNGSKGGWILYRLKDGMACELAAYEITSANDAPERDPMDWVVEGSIDGGSNWHILDKRASQVFEDRFQCRSFEVQRKGLSCNVFRFRFLAVKDIQSTSRLQLCSINLYTRGQLSPELSDFEVID</sequence>
<dbReference type="Gene3D" id="3.10.620.30">
    <property type="match status" value="1"/>
</dbReference>
<comment type="caution">
    <text evidence="6">The sequence shown here is derived from an EMBL/GenBank/DDBJ whole genome shotgun (WGS) entry which is preliminary data.</text>
</comment>
<dbReference type="FunFam" id="2.20.25.10:FF:000011">
    <property type="entry name" value="peptide-N(4)-(N-acetyl-beta- glucosaminyl)asparagine amidase"/>
    <property type="match status" value="1"/>
</dbReference>
<feature type="region of interest" description="Disordered" evidence="4">
    <location>
        <begin position="457"/>
        <end position="492"/>
    </location>
</feature>
<accession>A0AAV0HI46</accession>
<dbReference type="InterPro" id="IPR038765">
    <property type="entry name" value="Papain-like_cys_pep_sf"/>
</dbReference>
<dbReference type="FunFam" id="2.60.120.260:FF:000110">
    <property type="entry name" value="Peptide-N(4)-(N-acetyl-beta-glucosaminyl)asparagine amidase"/>
    <property type="match status" value="1"/>
</dbReference>
<comment type="similarity">
    <text evidence="1">Belongs to the transglutaminase-like superfamily. PNGase family.</text>
</comment>
<evidence type="ECO:0000256" key="4">
    <source>
        <dbReference type="SAM" id="MobiDB-lite"/>
    </source>
</evidence>
<evidence type="ECO:0000313" key="6">
    <source>
        <dbReference type="EMBL" id="CAI0384114.1"/>
    </source>
</evidence>
<gene>
    <name evidence="6" type="ORF">LITE_LOCUS4292</name>
</gene>
<evidence type="ECO:0000259" key="5">
    <source>
        <dbReference type="SMART" id="SM00460"/>
    </source>
</evidence>
<keyword evidence="7" id="KW-1185">Reference proteome</keyword>
<feature type="compositionally biased region" description="Polar residues" evidence="4">
    <location>
        <begin position="478"/>
        <end position="492"/>
    </location>
</feature>
<organism evidence="6 7">
    <name type="scientific">Linum tenue</name>
    <dbReference type="NCBI Taxonomy" id="586396"/>
    <lineage>
        <taxon>Eukaryota</taxon>
        <taxon>Viridiplantae</taxon>
        <taxon>Streptophyta</taxon>
        <taxon>Embryophyta</taxon>
        <taxon>Tracheophyta</taxon>
        <taxon>Spermatophyta</taxon>
        <taxon>Magnoliopsida</taxon>
        <taxon>eudicotyledons</taxon>
        <taxon>Gunneridae</taxon>
        <taxon>Pentapetalae</taxon>
        <taxon>rosids</taxon>
        <taxon>fabids</taxon>
        <taxon>Malpighiales</taxon>
        <taxon>Linaceae</taxon>
        <taxon>Linum</taxon>
    </lineage>
</organism>
<dbReference type="SMART" id="SM00460">
    <property type="entry name" value="TGc"/>
    <property type="match status" value="1"/>
</dbReference>
<evidence type="ECO:0000313" key="7">
    <source>
        <dbReference type="Proteomes" id="UP001154282"/>
    </source>
</evidence>
<dbReference type="Gene3D" id="3.10.20.90">
    <property type="entry name" value="Phosphatidylinositol 3-kinase Catalytic Subunit, Chain A, domain 1"/>
    <property type="match status" value="1"/>
</dbReference>
<feature type="domain" description="Transglutaminase-like" evidence="5">
    <location>
        <begin position="304"/>
        <end position="359"/>
    </location>
</feature>
<dbReference type="Proteomes" id="UP001154282">
    <property type="component" value="Unassembled WGS sequence"/>
</dbReference>
<dbReference type="Pfam" id="PF01841">
    <property type="entry name" value="Transglut_core"/>
    <property type="match status" value="1"/>
</dbReference>
<dbReference type="Gene3D" id="2.20.25.10">
    <property type="match status" value="1"/>
</dbReference>
<feature type="compositionally biased region" description="Basic and acidic residues" evidence="4">
    <location>
        <begin position="468"/>
        <end position="477"/>
    </location>
</feature>
<dbReference type="Gene3D" id="2.60.120.260">
    <property type="entry name" value="Galactose-binding domain-like"/>
    <property type="match status" value="1"/>
</dbReference>
<dbReference type="GO" id="GO:0046872">
    <property type="term" value="F:metal ion binding"/>
    <property type="evidence" value="ECO:0007669"/>
    <property type="project" value="UniProtKB-KW"/>
</dbReference>
<protein>
    <recommendedName>
        <fullName evidence="5">Transglutaminase-like domain-containing protein</fullName>
    </recommendedName>
</protein>
<evidence type="ECO:0000256" key="1">
    <source>
        <dbReference type="ARBA" id="ARBA00009390"/>
    </source>
</evidence>
<dbReference type="AlphaFoldDB" id="A0AAV0HI46"/>
<reference evidence="6" key="1">
    <citation type="submission" date="2022-08" db="EMBL/GenBank/DDBJ databases">
        <authorList>
            <person name="Gutierrez-Valencia J."/>
        </authorList>
    </citation>
    <scope>NUCLEOTIDE SEQUENCE</scope>
</reference>
<dbReference type="SUPFAM" id="SSF54001">
    <property type="entry name" value="Cysteine proteinases"/>
    <property type="match status" value="1"/>
</dbReference>
<dbReference type="PANTHER" id="PTHR48440:SF1">
    <property type="entry name" value="PAW DOMAIN-CONTAINING PROTEIN"/>
    <property type="match status" value="1"/>
</dbReference>
<keyword evidence="3" id="KW-0862">Zinc</keyword>
<proteinExistence type="inferred from homology"/>
<keyword evidence="2" id="KW-0479">Metal-binding</keyword>